<dbReference type="KEGG" id="nfl:COO91_04753"/>
<dbReference type="AlphaFoldDB" id="A0A2K8STP2"/>
<reference evidence="2 3" key="1">
    <citation type="submission" date="2017-11" db="EMBL/GenBank/DDBJ databases">
        <title>Complete genome of a free-living desiccation-tolerant cyanobacterium and its photosynthetic adaptation to extreme terrestrial habitat.</title>
        <authorList>
            <person name="Shang J."/>
        </authorList>
    </citation>
    <scope>NUCLEOTIDE SEQUENCE [LARGE SCALE GENOMIC DNA]</scope>
    <source>
        <strain evidence="2 3">CCNUN1</strain>
    </source>
</reference>
<keyword evidence="3" id="KW-1185">Reference proteome</keyword>
<evidence type="ECO:0000313" key="2">
    <source>
        <dbReference type="EMBL" id="AUB38778.1"/>
    </source>
</evidence>
<dbReference type="InterPro" id="IPR028910">
    <property type="entry name" value="Tox-PL-2_dom"/>
</dbReference>
<evidence type="ECO:0000313" key="3">
    <source>
        <dbReference type="Proteomes" id="UP000232003"/>
    </source>
</evidence>
<feature type="domain" description="Tox-PL-2" evidence="1">
    <location>
        <begin position="6"/>
        <end position="39"/>
    </location>
</feature>
<name>A0A2K8STP2_9NOSO</name>
<proteinExistence type="predicted"/>
<dbReference type="RefSeq" id="WP_263982776.1">
    <property type="nucleotide sequence ID" value="NZ_CAWNNC010000001.1"/>
</dbReference>
<evidence type="ECO:0000259" key="1">
    <source>
        <dbReference type="Pfam" id="PF15643"/>
    </source>
</evidence>
<dbReference type="EMBL" id="CP024785">
    <property type="protein sequence ID" value="AUB38778.1"/>
    <property type="molecule type" value="Genomic_DNA"/>
</dbReference>
<dbReference type="Proteomes" id="UP000232003">
    <property type="component" value="Chromosome"/>
</dbReference>
<organism evidence="2 3">
    <name type="scientific">Nostoc flagelliforme CCNUN1</name>
    <dbReference type="NCBI Taxonomy" id="2038116"/>
    <lineage>
        <taxon>Bacteria</taxon>
        <taxon>Bacillati</taxon>
        <taxon>Cyanobacteriota</taxon>
        <taxon>Cyanophyceae</taxon>
        <taxon>Nostocales</taxon>
        <taxon>Nostocaceae</taxon>
        <taxon>Nostoc</taxon>
    </lineage>
</organism>
<sequence length="41" mass="4561">MIKASLHSQLNAIAAQFQVFQCVPCAIALRQFLVDQNISDK</sequence>
<dbReference type="Pfam" id="PF15643">
    <property type="entry name" value="Tox-PL-2"/>
    <property type="match status" value="1"/>
</dbReference>
<accession>A0A2K8STP2</accession>
<protein>
    <submittedName>
        <fullName evidence="2">Tox-PL-2 domain</fullName>
    </submittedName>
</protein>
<gene>
    <name evidence="2" type="ORF">COO91_04753</name>
</gene>